<keyword evidence="4" id="KW-0460">Magnesium</keyword>
<evidence type="ECO:0000256" key="3">
    <source>
        <dbReference type="ARBA" id="ARBA00022801"/>
    </source>
</evidence>
<evidence type="ECO:0000313" key="6">
    <source>
        <dbReference type="EMBL" id="RQG91698.1"/>
    </source>
</evidence>
<dbReference type="GO" id="GO:0046872">
    <property type="term" value="F:metal ion binding"/>
    <property type="evidence" value="ECO:0007669"/>
    <property type="project" value="UniProtKB-KW"/>
</dbReference>
<comment type="cofactor">
    <cofactor evidence="4">
        <name>Mg(2+)</name>
        <dbReference type="ChEBI" id="CHEBI:18420"/>
    </cofactor>
</comment>
<dbReference type="UniPathway" id="UPA00299"/>
<evidence type="ECO:0000256" key="1">
    <source>
        <dbReference type="ARBA" id="ARBA00005199"/>
    </source>
</evidence>
<evidence type="ECO:0000256" key="4">
    <source>
        <dbReference type="RuleBase" id="RU361117"/>
    </source>
</evidence>
<evidence type="ECO:0000256" key="5">
    <source>
        <dbReference type="SAM" id="MobiDB-lite"/>
    </source>
</evidence>
<dbReference type="NCBIfam" id="TIGR01484">
    <property type="entry name" value="HAD-SF-IIB"/>
    <property type="match status" value="1"/>
</dbReference>
<dbReference type="NCBIfam" id="TIGR00685">
    <property type="entry name" value="T6PP"/>
    <property type="match status" value="1"/>
</dbReference>
<evidence type="ECO:0000256" key="2">
    <source>
        <dbReference type="ARBA" id="ARBA00008770"/>
    </source>
</evidence>
<sequence length="300" mass="32005">MSETPPSRLEEHLPQIRRTLAGGSGLLVCLDFDGTLAPIVDDPEEATPLRENEAAVDRLSSHPAVSTAIVSGRGLPDVRDRVGGLDAYAGNHGLEFVRNGSVAVHPVARKRAVLVDQVCSALETVLEPVPSSRIENKRLTGTVHTRTVPAPLRPLVRRLTKSIVDRIGGDQLEVSSGRRVLEIGPSIPWGKGNAVELLSAELPRDTVAVYVGDDVTDESAFNTVEPNGVGVRVGGDRPSAASYRVTSPADVAAFLTWLESVGLEELDRSPGLVPTEPERPVERTTASDRRLGLSSETADD</sequence>
<keyword evidence="4" id="KW-0479">Metal-binding</keyword>
<dbReference type="PANTHER" id="PTHR43768">
    <property type="entry name" value="TREHALOSE 6-PHOSPHATE PHOSPHATASE"/>
    <property type="match status" value="1"/>
</dbReference>
<dbReference type="Pfam" id="PF02358">
    <property type="entry name" value="Trehalose_PPase"/>
    <property type="match status" value="1"/>
</dbReference>
<feature type="compositionally biased region" description="Basic and acidic residues" evidence="5">
    <location>
        <begin position="276"/>
        <end position="291"/>
    </location>
</feature>
<evidence type="ECO:0000313" key="7">
    <source>
        <dbReference type="Proteomes" id="UP000273828"/>
    </source>
</evidence>
<dbReference type="PANTHER" id="PTHR43768:SF3">
    <property type="entry name" value="TREHALOSE 6-PHOSPHATE PHOSPHATASE"/>
    <property type="match status" value="1"/>
</dbReference>
<dbReference type="EC" id="3.1.3.12" evidence="4"/>
<reference evidence="6 7" key="1">
    <citation type="submission" date="2018-10" db="EMBL/GenBank/DDBJ databases">
        <title>Natrarchaeobius chitinivorans gen. nov., sp. nov., and Natrarchaeobius haloalkaliphilus sp. nov., alkaliphilic, chitin-utilizing haloarchaea from hypersaline alkaline lakes.</title>
        <authorList>
            <person name="Sorokin D.Y."/>
            <person name="Elcheninov A.G."/>
            <person name="Kostrikina N.A."/>
            <person name="Bale N.J."/>
            <person name="Sinninghe Damste J.S."/>
            <person name="Khijniak T.V."/>
            <person name="Kublanov I.V."/>
            <person name="Toshchakov S.V."/>
        </authorList>
    </citation>
    <scope>NUCLEOTIDE SEQUENCE [LARGE SCALE GENOMIC DNA]</scope>
    <source>
        <strain evidence="6 7">AArcht-Sl</strain>
    </source>
</reference>
<dbReference type="SUPFAM" id="SSF56784">
    <property type="entry name" value="HAD-like"/>
    <property type="match status" value="1"/>
</dbReference>
<comment type="similarity">
    <text evidence="2 4">Belongs to the trehalose phosphatase family.</text>
</comment>
<keyword evidence="7" id="KW-1185">Reference proteome</keyword>
<dbReference type="InterPro" id="IPR044651">
    <property type="entry name" value="OTSB-like"/>
</dbReference>
<dbReference type="Proteomes" id="UP000273828">
    <property type="component" value="Unassembled WGS sequence"/>
</dbReference>
<proteinExistence type="inferred from homology"/>
<comment type="caution">
    <text evidence="6">The sequence shown here is derived from an EMBL/GenBank/DDBJ whole genome shotgun (WGS) entry which is preliminary data.</text>
</comment>
<dbReference type="OrthoDB" id="70105at2157"/>
<comment type="function">
    <text evidence="4">Removes the phosphate from trehalose 6-phosphate to produce free trehalose.</text>
</comment>
<dbReference type="InterPro" id="IPR003337">
    <property type="entry name" value="Trehalose_PPase"/>
</dbReference>
<name>A0A3N6LQ47_9EURY</name>
<dbReference type="GO" id="GO:0004805">
    <property type="term" value="F:trehalose-phosphatase activity"/>
    <property type="evidence" value="ECO:0007669"/>
    <property type="project" value="UniProtKB-EC"/>
</dbReference>
<dbReference type="Gene3D" id="3.40.50.1000">
    <property type="entry name" value="HAD superfamily/HAD-like"/>
    <property type="match status" value="1"/>
</dbReference>
<accession>A0A3N6LQ47</accession>
<keyword evidence="3 4" id="KW-0378">Hydrolase</keyword>
<comment type="pathway">
    <text evidence="1 4">Glycan biosynthesis; trehalose biosynthesis.</text>
</comment>
<dbReference type="InterPro" id="IPR023214">
    <property type="entry name" value="HAD_sf"/>
</dbReference>
<comment type="catalytic activity">
    <reaction evidence="4">
        <text>alpha,alpha-trehalose 6-phosphate + H2O = alpha,alpha-trehalose + phosphate</text>
        <dbReference type="Rhea" id="RHEA:23420"/>
        <dbReference type="ChEBI" id="CHEBI:15377"/>
        <dbReference type="ChEBI" id="CHEBI:16551"/>
        <dbReference type="ChEBI" id="CHEBI:43474"/>
        <dbReference type="ChEBI" id="CHEBI:58429"/>
        <dbReference type="EC" id="3.1.3.12"/>
    </reaction>
</comment>
<gene>
    <name evidence="6" type="primary">otsB</name>
    <name evidence="6" type="ORF">EA462_04625</name>
</gene>
<dbReference type="InterPro" id="IPR006379">
    <property type="entry name" value="HAD-SF_hydro_IIB"/>
</dbReference>
<dbReference type="Gene3D" id="3.30.70.1020">
    <property type="entry name" value="Trehalose-6-phosphate phosphatase related protein, domain 2"/>
    <property type="match status" value="1"/>
</dbReference>
<dbReference type="GO" id="GO:0005992">
    <property type="term" value="P:trehalose biosynthetic process"/>
    <property type="evidence" value="ECO:0007669"/>
    <property type="project" value="UniProtKB-UniPathway"/>
</dbReference>
<organism evidence="6 7">
    <name type="scientific">Natrarchaeobius halalkaliphilus</name>
    <dbReference type="NCBI Taxonomy" id="1679091"/>
    <lineage>
        <taxon>Archaea</taxon>
        <taxon>Methanobacteriati</taxon>
        <taxon>Methanobacteriota</taxon>
        <taxon>Stenosarchaea group</taxon>
        <taxon>Halobacteria</taxon>
        <taxon>Halobacteriales</taxon>
        <taxon>Natrialbaceae</taxon>
        <taxon>Natrarchaeobius</taxon>
    </lineage>
</organism>
<dbReference type="AlphaFoldDB" id="A0A3N6LQ47"/>
<feature type="region of interest" description="Disordered" evidence="5">
    <location>
        <begin position="268"/>
        <end position="300"/>
    </location>
</feature>
<protein>
    <recommendedName>
        <fullName evidence="4">Trehalose 6-phosphate phosphatase</fullName>
        <ecNumber evidence="4">3.1.3.12</ecNumber>
    </recommendedName>
</protein>
<dbReference type="InterPro" id="IPR036412">
    <property type="entry name" value="HAD-like_sf"/>
</dbReference>
<dbReference type="RefSeq" id="WP_124177399.1">
    <property type="nucleotide sequence ID" value="NZ_REFY01000002.1"/>
</dbReference>
<dbReference type="EMBL" id="REFY01000002">
    <property type="protein sequence ID" value="RQG91698.1"/>
    <property type="molecule type" value="Genomic_DNA"/>
</dbReference>